<reference evidence="1 2" key="1">
    <citation type="journal article" date="2018" name="Nat. Ecol. Evol.">
        <title>Pezizomycetes genomes reveal the molecular basis of ectomycorrhizal truffle lifestyle.</title>
        <authorList>
            <person name="Murat C."/>
            <person name="Payen T."/>
            <person name="Noel B."/>
            <person name="Kuo A."/>
            <person name="Morin E."/>
            <person name="Chen J."/>
            <person name="Kohler A."/>
            <person name="Krizsan K."/>
            <person name="Balestrini R."/>
            <person name="Da Silva C."/>
            <person name="Montanini B."/>
            <person name="Hainaut M."/>
            <person name="Levati E."/>
            <person name="Barry K.W."/>
            <person name="Belfiori B."/>
            <person name="Cichocki N."/>
            <person name="Clum A."/>
            <person name="Dockter R.B."/>
            <person name="Fauchery L."/>
            <person name="Guy J."/>
            <person name="Iotti M."/>
            <person name="Le Tacon F."/>
            <person name="Lindquist E.A."/>
            <person name="Lipzen A."/>
            <person name="Malagnac F."/>
            <person name="Mello A."/>
            <person name="Molinier V."/>
            <person name="Miyauchi S."/>
            <person name="Poulain J."/>
            <person name="Riccioni C."/>
            <person name="Rubini A."/>
            <person name="Sitrit Y."/>
            <person name="Splivallo R."/>
            <person name="Traeger S."/>
            <person name="Wang M."/>
            <person name="Zifcakova L."/>
            <person name="Wipf D."/>
            <person name="Zambonelli A."/>
            <person name="Paolocci F."/>
            <person name="Nowrousian M."/>
            <person name="Ottonello S."/>
            <person name="Baldrian P."/>
            <person name="Spatafora J.W."/>
            <person name="Henrissat B."/>
            <person name="Nagy L.G."/>
            <person name="Aury J.M."/>
            <person name="Wincker P."/>
            <person name="Grigoriev I.V."/>
            <person name="Bonfante P."/>
            <person name="Martin F.M."/>
        </authorList>
    </citation>
    <scope>NUCLEOTIDE SEQUENCE [LARGE SCALE GENOMIC DNA]</scope>
    <source>
        <strain evidence="1 2">120613-1</strain>
    </source>
</reference>
<dbReference type="AlphaFoldDB" id="A0A3N4JI28"/>
<accession>A0A3N4JI28</accession>
<organism evidence="1 2">
    <name type="scientific">Choiromyces venosus 120613-1</name>
    <dbReference type="NCBI Taxonomy" id="1336337"/>
    <lineage>
        <taxon>Eukaryota</taxon>
        <taxon>Fungi</taxon>
        <taxon>Dikarya</taxon>
        <taxon>Ascomycota</taxon>
        <taxon>Pezizomycotina</taxon>
        <taxon>Pezizomycetes</taxon>
        <taxon>Pezizales</taxon>
        <taxon>Tuberaceae</taxon>
        <taxon>Choiromyces</taxon>
    </lineage>
</organism>
<dbReference type="EMBL" id="ML120400">
    <property type="protein sequence ID" value="RPA97912.1"/>
    <property type="molecule type" value="Genomic_DNA"/>
</dbReference>
<evidence type="ECO:0000313" key="1">
    <source>
        <dbReference type="EMBL" id="RPA97912.1"/>
    </source>
</evidence>
<gene>
    <name evidence="1" type="ORF">L873DRAFT_1809010</name>
</gene>
<sequence length="163" mass="18097">MCSAASWETWLLNDAHRENLKIPRMAAVLTGSLLVKSGNLKIKKKSSQPSAFPIHYGDTVVSTINSLPLIFKYIVAEEPAANRRSYWSTIGGDVTNKEPAPTGGSYTGSLSPQFSLRVGSGSMKIGLEDLLRIIADIDNELSRERTTKDYPYPVELRFPYCYH</sequence>
<proteinExistence type="predicted"/>
<dbReference type="Proteomes" id="UP000276215">
    <property type="component" value="Unassembled WGS sequence"/>
</dbReference>
<protein>
    <submittedName>
        <fullName evidence="1">Uncharacterized protein</fullName>
    </submittedName>
</protein>
<name>A0A3N4JI28_9PEZI</name>
<keyword evidence="2" id="KW-1185">Reference proteome</keyword>
<evidence type="ECO:0000313" key="2">
    <source>
        <dbReference type="Proteomes" id="UP000276215"/>
    </source>
</evidence>